<dbReference type="GO" id="GO:0003676">
    <property type="term" value="F:nucleic acid binding"/>
    <property type="evidence" value="ECO:0007669"/>
    <property type="project" value="InterPro"/>
</dbReference>
<evidence type="ECO:0000259" key="1">
    <source>
        <dbReference type="Pfam" id="PF13358"/>
    </source>
</evidence>
<evidence type="ECO:0000313" key="2">
    <source>
        <dbReference type="EMBL" id="MBK1883522.1"/>
    </source>
</evidence>
<dbReference type="Pfam" id="PF13358">
    <property type="entry name" value="DDE_3"/>
    <property type="match status" value="1"/>
</dbReference>
<dbReference type="Proteomes" id="UP000603141">
    <property type="component" value="Unassembled WGS sequence"/>
</dbReference>
<dbReference type="InterPro" id="IPR036397">
    <property type="entry name" value="RNaseH_sf"/>
</dbReference>
<dbReference type="AlphaFoldDB" id="A0A934VVF9"/>
<organism evidence="2 3">
    <name type="scientific">Luteolibacter pohnpeiensis</name>
    <dbReference type="NCBI Taxonomy" id="454153"/>
    <lineage>
        <taxon>Bacteria</taxon>
        <taxon>Pseudomonadati</taxon>
        <taxon>Verrucomicrobiota</taxon>
        <taxon>Verrucomicrobiia</taxon>
        <taxon>Verrucomicrobiales</taxon>
        <taxon>Verrucomicrobiaceae</taxon>
        <taxon>Luteolibacter</taxon>
    </lineage>
</organism>
<proteinExistence type="predicted"/>
<name>A0A934VVF9_9BACT</name>
<comment type="caution">
    <text evidence="2">The sequence shown here is derived from an EMBL/GenBank/DDBJ whole genome shotgun (WGS) entry which is preliminary data.</text>
</comment>
<dbReference type="InterPro" id="IPR038717">
    <property type="entry name" value="Tc1-like_DDE_dom"/>
</dbReference>
<gene>
    <name evidence="2" type="ORF">JIN85_13940</name>
</gene>
<dbReference type="EMBL" id="JAENIJ010000023">
    <property type="protein sequence ID" value="MBK1883522.1"/>
    <property type="molecule type" value="Genomic_DNA"/>
</dbReference>
<reference evidence="2" key="1">
    <citation type="submission" date="2021-01" db="EMBL/GenBank/DDBJ databases">
        <title>Modified the classification status of verrucomicrobia.</title>
        <authorList>
            <person name="Feng X."/>
        </authorList>
    </citation>
    <scope>NUCLEOTIDE SEQUENCE</scope>
    <source>
        <strain evidence="2">KCTC 22041</strain>
    </source>
</reference>
<accession>A0A934VVF9</accession>
<keyword evidence="3" id="KW-1185">Reference proteome</keyword>
<dbReference type="Gene3D" id="3.30.420.10">
    <property type="entry name" value="Ribonuclease H-like superfamily/Ribonuclease H"/>
    <property type="match status" value="1"/>
</dbReference>
<sequence length="50" mass="5938">MGPVYLPPYSPDFNPIERLWQHLNSQYLAGYLTRKSRTNLVFTSAFTWFL</sequence>
<feature type="domain" description="Tc1-like transposase DDE" evidence="1">
    <location>
        <begin position="3"/>
        <end position="30"/>
    </location>
</feature>
<protein>
    <submittedName>
        <fullName evidence="2">Transposase</fullName>
    </submittedName>
</protein>
<evidence type="ECO:0000313" key="3">
    <source>
        <dbReference type="Proteomes" id="UP000603141"/>
    </source>
</evidence>